<dbReference type="Pfam" id="PF00345">
    <property type="entry name" value="PapD_N"/>
    <property type="match status" value="1"/>
</dbReference>
<dbReference type="Pfam" id="PF02753">
    <property type="entry name" value="PapD_C"/>
    <property type="match status" value="1"/>
</dbReference>
<evidence type="ECO:0000256" key="2">
    <source>
        <dbReference type="ARBA" id="ARBA00007399"/>
    </source>
</evidence>
<feature type="domain" description="Pili assembly chaperone N-terminal" evidence="9">
    <location>
        <begin position="34"/>
        <end position="148"/>
    </location>
</feature>
<dbReference type="SUPFAM" id="SSF49584">
    <property type="entry name" value="Periplasmic chaperone C-domain"/>
    <property type="match status" value="1"/>
</dbReference>
<gene>
    <name evidence="11" type="primary">faeE</name>
    <name evidence="11" type="ORF">NCTC10975_04429</name>
</gene>
<keyword evidence="6 8" id="KW-0143">Chaperone</keyword>
<evidence type="ECO:0000313" key="12">
    <source>
        <dbReference type="Proteomes" id="UP000251485"/>
    </source>
</evidence>
<dbReference type="InterPro" id="IPR016148">
    <property type="entry name" value="Pili_assmbl_chaperone_C"/>
</dbReference>
<name>A0A2X2BZR7_PROMI</name>
<keyword evidence="3" id="KW-1029">Fimbrium biogenesis</keyword>
<evidence type="ECO:0000256" key="6">
    <source>
        <dbReference type="ARBA" id="ARBA00023186"/>
    </source>
</evidence>
<dbReference type="PROSITE" id="PS00635">
    <property type="entry name" value="PILI_CHAPERONE"/>
    <property type="match status" value="1"/>
</dbReference>
<comment type="subcellular location">
    <subcellularLocation>
        <location evidence="1 8">Periplasm</location>
    </subcellularLocation>
</comment>
<evidence type="ECO:0000259" key="9">
    <source>
        <dbReference type="Pfam" id="PF00345"/>
    </source>
</evidence>
<dbReference type="InterPro" id="IPR018046">
    <property type="entry name" value="Pili_assmbl_chaperone_CS"/>
</dbReference>
<dbReference type="Gene3D" id="2.60.40.10">
    <property type="entry name" value="Immunoglobulins"/>
    <property type="match status" value="2"/>
</dbReference>
<keyword evidence="4" id="KW-0732">Signal</keyword>
<dbReference type="AlphaFoldDB" id="A0A2X2BZR7"/>
<evidence type="ECO:0000256" key="3">
    <source>
        <dbReference type="ARBA" id="ARBA00022558"/>
    </source>
</evidence>
<dbReference type="InterPro" id="IPR050643">
    <property type="entry name" value="Periplasmic_pilus_chap"/>
</dbReference>
<dbReference type="PANTHER" id="PTHR30251:SF2">
    <property type="entry name" value="FIMBRIAL CHAPERONE YADV-RELATED"/>
    <property type="match status" value="1"/>
</dbReference>
<evidence type="ECO:0000259" key="10">
    <source>
        <dbReference type="Pfam" id="PF02753"/>
    </source>
</evidence>
<dbReference type="EMBL" id="UAUE01000029">
    <property type="protein sequence ID" value="SPZ01942.1"/>
    <property type="molecule type" value="Genomic_DNA"/>
</dbReference>
<dbReference type="PRINTS" id="PR00969">
    <property type="entry name" value="CHAPERONPILI"/>
</dbReference>
<proteinExistence type="inferred from homology"/>
<dbReference type="NCBIfam" id="NF011758">
    <property type="entry name" value="PRK15211.1"/>
    <property type="match status" value="1"/>
</dbReference>
<protein>
    <submittedName>
        <fullName evidence="11">Fimbrial chaperone</fullName>
    </submittedName>
</protein>
<organism evidence="11 12">
    <name type="scientific">Proteus mirabilis</name>
    <dbReference type="NCBI Taxonomy" id="584"/>
    <lineage>
        <taxon>Bacteria</taxon>
        <taxon>Pseudomonadati</taxon>
        <taxon>Pseudomonadota</taxon>
        <taxon>Gammaproteobacteria</taxon>
        <taxon>Enterobacterales</taxon>
        <taxon>Morganellaceae</taxon>
        <taxon>Proteus</taxon>
    </lineage>
</organism>
<dbReference type="SUPFAM" id="SSF49354">
    <property type="entry name" value="PapD-like"/>
    <property type="match status" value="1"/>
</dbReference>
<dbReference type="Proteomes" id="UP000251485">
    <property type="component" value="Unassembled WGS sequence"/>
</dbReference>
<reference evidence="11 12" key="1">
    <citation type="submission" date="2018-06" db="EMBL/GenBank/DDBJ databases">
        <authorList>
            <consortium name="Pathogen Informatics"/>
            <person name="Doyle S."/>
        </authorList>
    </citation>
    <scope>NUCLEOTIDE SEQUENCE [LARGE SCALE GENOMIC DNA]</scope>
    <source>
        <strain evidence="11 12">NCTC10975</strain>
    </source>
</reference>
<evidence type="ECO:0000256" key="8">
    <source>
        <dbReference type="RuleBase" id="RU003918"/>
    </source>
</evidence>
<dbReference type="GO" id="GO:0030288">
    <property type="term" value="C:outer membrane-bounded periplasmic space"/>
    <property type="evidence" value="ECO:0007669"/>
    <property type="project" value="InterPro"/>
</dbReference>
<dbReference type="InterPro" id="IPR001829">
    <property type="entry name" value="Pili_assmbl_chaperone_bac"/>
</dbReference>
<comment type="similarity">
    <text evidence="2 8">Belongs to the periplasmic pilus chaperone family.</text>
</comment>
<dbReference type="InterPro" id="IPR008962">
    <property type="entry name" value="PapD-like_sf"/>
</dbReference>
<keyword evidence="5" id="KW-0574">Periplasm</keyword>
<evidence type="ECO:0000256" key="4">
    <source>
        <dbReference type="ARBA" id="ARBA00022729"/>
    </source>
</evidence>
<keyword evidence="7" id="KW-0393">Immunoglobulin domain</keyword>
<evidence type="ECO:0000256" key="1">
    <source>
        <dbReference type="ARBA" id="ARBA00004418"/>
    </source>
</evidence>
<dbReference type="GO" id="GO:0071555">
    <property type="term" value="P:cell wall organization"/>
    <property type="evidence" value="ECO:0007669"/>
    <property type="project" value="InterPro"/>
</dbReference>
<evidence type="ECO:0000313" key="11">
    <source>
        <dbReference type="EMBL" id="SPZ01942.1"/>
    </source>
</evidence>
<dbReference type="PANTHER" id="PTHR30251">
    <property type="entry name" value="PILUS ASSEMBLY CHAPERONE"/>
    <property type="match status" value="1"/>
</dbReference>
<dbReference type="InterPro" id="IPR036316">
    <property type="entry name" value="Pili_assmbl_chap_C_dom_sf"/>
</dbReference>
<evidence type="ECO:0000256" key="7">
    <source>
        <dbReference type="ARBA" id="ARBA00023319"/>
    </source>
</evidence>
<dbReference type="InterPro" id="IPR016147">
    <property type="entry name" value="Pili_assmbl_chaperone_N"/>
</dbReference>
<feature type="domain" description="Pili assembly chaperone C-terminal" evidence="10">
    <location>
        <begin position="166"/>
        <end position="226"/>
    </location>
</feature>
<dbReference type="InterPro" id="IPR013783">
    <property type="entry name" value="Ig-like_fold"/>
</dbReference>
<evidence type="ECO:0000256" key="5">
    <source>
        <dbReference type="ARBA" id="ARBA00022764"/>
    </source>
</evidence>
<accession>A0A2X2BZR7</accession>
<sequence>MIIKLWKLNVMNRIVFVFALIISSLTCFKAYSAFTLNGTRFIYDEGRKNIAIEVKNNSDKTYGGQVWIDNLNGNEVFFIPAPNLFKITGGEKQLIRLLYVNDILPKDRESLFWLNIQEIPPISSADDSNVLAVALNTQVKLIYRPKILAEKREDAEKSLTYSGSVLKNPTPYYFALTQVSVNNNPLVLSKDIEQSISLFPPFSEVNVQRPLLGKVTVEAIDDYGARRVIELN</sequence>
<dbReference type="RefSeq" id="WP_004242646.1">
    <property type="nucleotide sequence ID" value="NZ_JAGSKN010000533.1"/>
</dbReference>